<feature type="domain" description="Rho RNA-BD" evidence="13">
    <location>
        <begin position="203"/>
        <end position="278"/>
    </location>
</feature>
<evidence type="ECO:0000256" key="6">
    <source>
        <dbReference type="ARBA" id="ARBA00022884"/>
    </source>
</evidence>
<comment type="function">
    <text evidence="9">Facilitates transcription termination by a mechanism that involves Rho binding to the nascent RNA, activation of Rho's RNA-dependent ATPase activity, and release of the mRNA from the DNA template.</text>
</comment>
<dbReference type="KEGG" id="vin:AKJ08_1790"/>
<evidence type="ECO:0000256" key="11">
    <source>
        <dbReference type="PROSITE-ProRule" id="PRU01203"/>
    </source>
</evidence>
<evidence type="ECO:0000256" key="1">
    <source>
        <dbReference type="ARBA" id="ARBA00022472"/>
    </source>
</evidence>
<dbReference type="GO" id="GO:0008186">
    <property type="term" value="F:ATP-dependent activity, acting on RNA"/>
    <property type="evidence" value="ECO:0007669"/>
    <property type="project" value="UniProtKB-UniRule"/>
</dbReference>
<dbReference type="PATRIC" id="fig|1391653.3.peg.1877"/>
<name>A0A0K1PCY5_9BACT</name>
<feature type="compositionally biased region" description="Basic and acidic residues" evidence="12">
    <location>
        <begin position="17"/>
        <end position="33"/>
    </location>
</feature>
<dbReference type="SMART" id="SM00382">
    <property type="entry name" value="AAA"/>
    <property type="match status" value="1"/>
</dbReference>
<dbReference type="STRING" id="1391653.AKJ08_1790"/>
<dbReference type="EC" id="3.6.4.-" evidence="9 10"/>
<keyword evidence="6 9" id="KW-0694">RNA-binding</keyword>
<evidence type="ECO:0000256" key="2">
    <source>
        <dbReference type="ARBA" id="ARBA00022741"/>
    </source>
</evidence>
<proteinExistence type="inferred from homology"/>
<sequence length="570" mass="62326">MTERSSESPTRARSRKATAEKTEPVSAETRPEPAAEPAPRARRGKPRAGPVEAAEPAEARAPEAEPQAPAAAPAEAAAEARHEERRHAGGGAPRAEIPSPSAPRRALGGKERGRRGRGERGERGAPGPKAPVFDIEEDQESLAAAELEPGAEEIVINLSELKRLKTAQLAHMAQDLGVEGPGGMRKQDLIFEILQAQAVKRGRVYGEGTLEVLPDGFGFLRSPDFSYLPGPDDIYVSPSQIRRFGLRTGDSISGQVRQPKEGERYFALLKVEAVNFGPPEENAAKVLFDNLTPLYPNRKLTLEHESVEMTTRIIDLLVPIGKGQRCLIVAPPRAGKTVLLQNMAHAITTNHPEVHLIVLLIDERPEEVTDMERSVQGEVISSTFDEPATRHVAVAEMVIEKAKRLTETGKDVVILLDSITRLARAYNAVVPASGKILSGGVDSNALHKPKRFFGAARNIEEGGSLTIIGTALVDTGSRMDEVIFEEFKGTGNSEIVLDRKLMEKRIFPTLDINKSGTRKEELLMDQMTLNRVWVLRQLLHPLSTIDSMEFLLSKLRGTASNVEFLESMIR</sequence>
<organism evidence="14 15">
    <name type="scientific">Vulgatibacter incomptus</name>
    <dbReference type="NCBI Taxonomy" id="1391653"/>
    <lineage>
        <taxon>Bacteria</taxon>
        <taxon>Pseudomonadati</taxon>
        <taxon>Myxococcota</taxon>
        <taxon>Myxococcia</taxon>
        <taxon>Myxococcales</taxon>
        <taxon>Cystobacterineae</taxon>
        <taxon>Vulgatibacteraceae</taxon>
        <taxon>Vulgatibacter</taxon>
    </lineage>
</organism>
<dbReference type="GO" id="GO:0005524">
    <property type="term" value="F:ATP binding"/>
    <property type="evidence" value="ECO:0007669"/>
    <property type="project" value="UniProtKB-UniRule"/>
</dbReference>
<dbReference type="PANTHER" id="PTHR46425">
    <property type="entry name" value="TRANSCRIPTION TERMINATION FACTOR RHO"/>
    <property type="match status" value="1"/>
</dbReference>
<comment type="similarity">
    <text evidence="9 11">Belongs to the Rho family.</text>
</comment>
<dbReference type="NCBIfam" id="TIGR00767">
    <property type="entry name" value="rho"/>
    <property type="match status" value="1"/>
</dbReference>
<gene>
    <name evidence="9" type="primary">rho</name>
    <name evidence="14" type="ORF">AKJ08_1790</name>
</gene>
<comment type="caution">
    <text evidence="9">Lacks conserved residue(s) required for the propagation of feature annotation.</text>
</comment>
<dbReference type="InterPro" id="IPR003593">
    <property type="entry name" value="AAA+_ATPase"/>
</dbReference>
<reference evidence="14 15" key="1">
    <citation type="submission" date="2015-08" db="EMBL/GenBank/DDBJ databases">
        <authorList>
            <person name="Babu N.S."/>
            <person name="Beckwith C.J."/>
            <person name="Beseler K.G."/>
            <person name="Brison A."/>
            <person name="Carone J.V."/>
            <person name="Caskin T.P."/>
            <person name="Diamond M."/>
            <person name="Durham M.E."/>
            <person name="Foxe J.M."/>
            <person name="Go M."/>
            <person name="Henderson B.A."/>
            <person name="Jones I.B."/>
            <person name="McGettigan J.A."/>
            <person name="Micheletti S.J."/>
            <person name="Nasrallah M.E."/>
            <person name="Ortiz D."/>
            <person name="Piller C.R."/>
            <person name="Privatt S.R."/>
            <person name="Schneider S.L."/>
            <person name="Sharp S."/>
            <person name="Smith T.C."/>
            <person name="Stanton J.D."/>
            <person name="Ullery H.E."/>
            <person name="Wilson R.J."/>
            <person name="Serrano M.G."/>
            <person name="Buck G."/>
            <person name="Lee V."/>
            <person name="Wang Y."/>
            <person name="Carvalho R."/>
            <person name="Voegtly L."/>
            <person name="Shi R."/>
            <person name="Duckworth R."/>
            <person name="Johnson A."/>
            <person name="Loviza R."/>
            <person name="Walstead R."/>
            <person name="Shah Z."/>
            <person name="Kiflezghi M."/>
            <person name="Wade K."/>
            <person name="Ball S.L."/>
            <person name="Bradley K.W."/>
            <person name="Asai D.J."/>
            <person name="Bowman C.A."/>
            <person name="Russell D.A."/>
            <person name="Pope W.H."/>
            <person name="Jacobs-Sera D."/>
            <person name="Hendrix R.W."/>
            <person name="Hatfull G.F."/>
        </authorList>
    </citation>
    <scope>NUCLEOTIDE SEQUENCE [LARGE SCALE GENOMIC DNA]</scope>
    <source>
        <strain evidence="14 15">DSM 27710</strain>
    </source>
</reference>
<accession>A0A0K1PCY5</accession>
<dbReference type="PANTHER" id="PTHR46425:SF1">
    <property type="entry name" value="TRANSCRIPTION TERMINATION FACTOR RHO"/>
    <property type="match status" value="1"/>
</dbReference>
<dbReference type="Proteomes" id="UP000055590">
    <property type="component" value="Chromosome"/>
</dbReference>
<dbReference type="GO" id="GO:0016787">
    <property type="term" value="F:hydrolase activity"/>
    <property type="evidence" value="ECO:0007669"/>
    <property type="project" value="UniProtKB-KW"/>
</dbReference>
<evidence type="ECO:0000313" key="15">
    <source>
        <dbReference type="Proteomes" id="UP000055590"/>
    </source>
</evidence>
<protein>
    <recommendedName>
        <fullName evidence="9 10">Transcription termination factor Rho</fullName>
        <ecNumber evidence="9 10">3.6.4.-</ecNumber>
    </recommendedName>
    <alternativeName>
        <fullName evidence="9">ATP-dependent helicase Rho</fullName>
    </alternativeName>
</protein>
<keyword evidence="8 9" id="KW-0804">Transcription</keyword>
<dbReference type="InterPro" id="IPR000194">
    <property type="entry name" value="ATPase_F1/V1/A1_a/bsu_nucl-bd"/>
</dbReference>
<evidence type="ECO:0000256" key="9">
    <source>
        <dbReference type="HAMAP-Rule" id="MF_01884"/>
    </source>
</evidence>
<feature type="region of interest" description="Disordered" evidence="12">
    <location>
        <begin position="1"/>
        <end position="134"/>
    </location>
</feature>
<evidence type="ECO:0000313" key="14">
    <source>
        <dbReference type="EMBL" id="AKU91403.1"/>
    </source>
</evidence>
<dbReference type="InterPro" id="IPR041703">
    <property type="entry name" value="Rho_factor_ATP-bd"/>
</dbReference>
<comment type="subunit">
    <text evidence="9">Homohexamer. The homohexamer assembles into an open ring structure.</text>
</comment>
<evidence type="ECO:0000256" key="12">
    <source>
        <dbReference type="SAM" id="MobiDB-lite"/>
    </source>
</evidence>
<dbReference type="GO" id="GO:0003723">
    <property type="term" value="F:RNA binding"/>
    <property type="evidence" value="ECO:0007669"/>
    <property type="project" value="UniProtKB-UniRule"/>
</dbReference>
<keyword evidence="15" id="KW-1185">Reference proteome</keyword>
<feature type="compositionally biased region" description="Basic and acidic residues" evidence="12">
    <location>
        <begin position="108"/>
        <end position="123"/>
    </location>
</feature>
<dbReference type="Pfam" id="PF00006">
    <property type="entry name" value="ATP-synt_ab"/>
    <property type="match status" value="1"/>
</dbReference>
<dbReference type="SUPFAM" id="SSF52540">
    <property type="entry name" value="P-loop containing nucleoside triphosphate hydrolases"/>
    <property type="match status" value="1"/>
</dbReference>
<dbReference type="Gene3D" id="3.40.50.300">
    <property type="entry name" value="P-loop containing nucleotide triphosphate hydrolases"/>
    <property type="match status" value="1"/>
</dbReference>
<dbReference type="AlphaFoldDB" id="A0A0K1PCY5"/>
<dbReference type="InterPro" id="IPR036269">
    <property type="entry name" value="Rho_N_sf"/>
</dbReference>
<feature type="compositionally biased region" description="Low complexity" evidence="12">
    <location>
        <begin position="47"/>
        <end position="56"/>
    </location>
</feature>
<dbReference type="RefSeq" id="WP_082342966.1">
    <property type="nucleotide sequence ID" value="NZ_CP012332.1"/>
</dbReference>
<dbReference type="Pfam" id="PF07497">
    <property type="entry name" value="Rho_RNA_bind"/>
    <property type="match status" value="1"/>
</dbReference>
<evidence type="ECO:0000256" key="7">
    <source>
        <dbReference type="ARBA" id="ARBA00023015"/>
    </source>
</evidence>
<evidence type="ECO:0000256" key="5">
    <source>
        <dbReference type="ARBA" id="ARBA00022840"/>
    </source>
</evidence>
<dbReference type="Pfam" id="PF07498">
    <property type="entry name" value="Rho_N"/>
    <property type="match status" value="1"/>
</dbReference>
<dbReference type="GO" id="GO:0005829">
    <property type="term" value="C:cytosol"/>
    <property type="evidence" value="ECO:0007669"/>
    <property type="project" value="UniProtKB-ARBA"/>
</dbReference>
<dbReference type="SMART" id="SM00959">
    <property type="entry name" value="Rho_N"/>
    <property type="match status" value="1"/>
</dbReference>
<keyword evidence="7 9" id="KW-0805">Transcription regulation</keyword>
<dbReference type="SUPFAM" id="SSF68912">
    <property type="entry name" value="Rho N-terminal domain-like"/>
    <property type="match status" value="1"/>
</dbReference>
<evidence type="ECO:0000256" key="4">
    <source>
        <dbReference type="ARBA" id="ARBA00022806"/>
    </source>
</evidence>
<dbReference type="SMART" id="SM00357">
    <property type="entry name" value="CSP"/>
    <property type="match status" value="1"/>
</dbReference>
<dbReference type="SUPFAM" id="SSF50249">
    <property type="entry name" value="Nucleic acid-binding proteins"/>
    <property type="match status" value="1"/>
</dbReference>
<dbReference type="InterPro" id="IPR004665">
    <property type="entry name" value="Term_rho"/>
</dbReference>
<dbReference type="EMBL" id="CP012332">
    <property type="protein sequence ID" value="AKU91403.1"/>
    <property type="molecule type" value="Genomic_DNA"/>
</dbReference>
<evidence type="ECO:0000259" key="13">
    <source>
        <dbReference type="PROSITE" id="PS51856"/>
    </source>
</evidence>
<dbReference type="OrthoDB" id="9805197at2"/>
<dbReference type="GO" id="GO:0004386">
    <property type="term" value="F:helicase activity"/>
    <property type="evidence" value="ECO:0007669"/>
    <property type="project" value="UniProtKB-UniRule"/>
</dbReference>
<feature type="binding site" evidence="9">
    <location>
        <begin position="333"/>
        <end position="338"/>
    </location>
    <ligand>
        <name>ATP</name>
        <dbReference type="ChEBI" id="CHEBI:30616"/>
    </ligand>
</feature>
<dbReference type="HAMAP" id="MF_01884">
    <property type="entry name" value="Rho"/>
    <property type="match status" value="1"/>
</dbReference>
<dbReference type="InterPro" id="IPR011113">
    <property type="entry name" value="Rho_RNA-bd"/>
</dbReference>
<feature type="binding site" evidence="9">
    <location>
        <position position="364"/>
    </location>
    <ligand>
        <name>ATP</name>
        <dbReference type="ChEBI" id="CHEBI:30616"/>
    </ligand>
</feature>
<feature type="compositionally biased region" description="Basic and acidic residues" evidence="12">
    <location>
        <begin position="78"/>
        <end position="87"/>
    </location>
</feature>
<keyword evidence="3 9" id="KW-0378">Hydrolase</keyword>
<evidence type="ECO:0000256" key="10">
    <source>
        <dbReference type="NCBIfam" id="TIGR00767"/>
    </source>
</evidence>
<dbReference type="CDD" id="cd04459">
    <property type="entry name" value="Rho_CSD"/>
    <property type="match status" value="1"/>
</dbReference>
<dbReference type="PROSITE" id="PS51856">
    <property type="entry name" value="RHO_RNA_BD"/>
    <property type="match status" value="1"/>
</dbReference>
<dbReference type="FunFam" id="3.40.50.300:FF:000072">
    <property type="entry name" value="Transcription termination factor Rho"/>
    <property type="match status" value="1"/>
</dbReference>
<dbReference type="InterPro" id="IPR027417">
    <property type="entry name" value="P-loop_NTPase"/>
</dbReference>
<dbReference type="Gene3D" id="1.10.720.10">
    <property type="match status" value="1"/>
</dbReference>
<keyword evidence="1 9" id="KW-0806">Transcription termination</keyword>
<dbReference type="InterPro" id="IPR011129">
    <property type="entry name" value="CSD"/>
</dbReference>
<keyword evidence="5 9" id="KW-0067">ATP-binding</keyword>
<keyword evidence="2 9" id="KW-0547">Nucleotide-binding</keyword>
<evidence type="ECO:0000256" key="8">
    <source>
        <dbReference type="ARBA" id="ARBA00023163"/>
    </source>
</evidence>
<dbReference type="InterPro" id="IPR012340">
    <property type="entry name" value="NA-bd_OB-fold"/>
</dbReference>
<keyword evidence="4 9" id="KW-0347">Helicase</keyword>
<dbReference type="CDD" id="cd01128">
    <property type="entry name" value="rho_factor_C"/>
    <property type="match status" value="1"/>
</dbReference>
<dbReference type="NCBIfam" id="NF006886">
    <property type="entry name" value="PRK09376.1"/>
    <property type="match status" value="1"/>
</dbReference>
<evidence type="ECO:0000256" key="3">
    <source>
        <dbReference type="ARBA" id="ARBA00022801"/>
    </source>
</evidence>
<feature type="compositionally biased region" description="Low complexity" evidence="12">
    <location>
        <begin position="64"/>
        <end position="77"/>
    </location>
</feature>
<dbReference type="InterPro" id="IPR011112">
    <property type="entry name" value="Rho-like_N"/>
</dbReference>
<dbReference type="Gene3D" id="2.40.50.140">
    <property type="entry name" value="Nucleic acid-binding proteins"/>
    <property type="match status" value="1"/>
</dbReference>
<dbReference type="GO" id="GO:0006353">
    <property type="term" value="P:DNA-templated transcription termination"/>
    <property type="evidence" value="ECO:0007669"/>
    <property type="project" value="UniProtKB-UniRule"/>
</dbReference>